<proteinExistence type="predicted"/>
<dbReference type="Gene3D" id="3.40.390.10">
    <property type="entry name" value="Collagenase (Catalytic Domain)"/>
    <property type="match status" value="1"/>
</dbReference>
<feature type="signal peptide" evidence="1">
    <location>
        <begin position="1"/>
        <end position="24"/>
    </location>
</feature>
<evidence type="ECO:0000313" key="3">
    <source>
        <dbReference type="Proteomes" id="UP000799291"/>
    </source>
</evidence>
<dbReference type="InterPro" id="IPR024079">
    <property type="entry name" value="MetalloPept_cat_dom_sf"/>
</dbReference>
<dbReference type="SUPFAM" id="SSF55486">
    <property type="entry name" value="Metalloproteases ('zincins'), catalytic domain"/>
    <property type="match status" value="1"/>
</dbReference>
<dbReference type="EMBL" id="MU005572">
    <property type="protein sequence ID" value="KAF2689372.1"/>
    <property type="molecule type" value="Genomic_DNA"/>
</dbReference>
<evidence type="ECO:0000313" key="2">
    <source>
        <dbReference type="EMBL" id="KAF2689372.1"/>
    </source>
</evidence>
<name>A0A6G1JFP5_9PLEO</name>
<gene>
    <name evidence="2" type="ORF">K458DRAFT_384024</name>
</gene>
<keyword evidence="1" id="KW-0732">Signal</keyword>
<dbReference type="OrthoDB" id="291007at2759"/>
<reference evidence="2" key="1">
    <citation type="journal article" date="2020" name="Stud. Mycol.">
        <title>101 Dothideomycetes genomes: a test case for predicting lifestyles and emergence of pathogens.</title>
        <authorList>
            <person name="Haridas S."/>
            <person name="Albert R."/>
            <person name="Binder M."/>
            <person name="Bloem J."/>
            <person name="Labutti K."/>
            <person name="Salamov A."/>
            <person name="Andreopoulos B."/>
            <person name="Baker S."/>
            <person name="Barry K."/>
            <person name="Bills G."/>
            <person name="Bluhm B."/>
            <person name="Cannon C."/>
            <person name="Castanera R."/>
            <person name="Culley D."/>
            <person name="Daum C."/>
            <person name="Ezra D."/>
            <person name="Gonzalez J."/>
            <person name="Henrissat B."/>
            <person name="Kuo A."/>
            <person name="Liang C."/>
            <person name="Lipzen A."/>
            <person name="Lutzoni F."/>
            <person name="Magnuson J."/>
            <person name="Mondo S."/>
            <person name="Nolan M."/>
            <person name="Ohm R."/>
            <person name="Pangilinan J."/>
            <person name="Park H.-J."/>
            <person name="Ramirez L."/>
            <person name="Alfaro M."/>
            <person name="Sun H."/>
            <person name="Tritt A."/>
            <person name="Yoshinaga Y."/>
            <person name="Zwiers L.-H."/>
            <person name="Turgeon B."/>
            <person name="Goodwin S."/>
            <person name="Spatafora J."/>
            <person name="Crous P."/>
            <person name="Grigoriev I."/>
        </authorList>
    </citation>
    <scope>NUCLEOTIDE SEQUENCE</scope>
    <source>
        <strain evidence="2">CBS 122367</strain>
    </source>
</reference>
<dbReference type="AlphaFoldDB" id="A0A6G1JFP5"/>
<sequence length="454" mass="51027">MEILASLFIVLAMALSAFERPGSAVALSPTPMCTVPLPFNTTWGVQSSYSEYLTTNFRQPWPVDLDDNDMWQVVRYCYVNPNAKEKLESNVNAALQAWIDALRGHASPSNKHNLAFREVTKSNGDGVYCFNNYHDFAHPGTWNPEVANDVLATRKGSFQFTATMGYIPKPEWDAPGRHCMLLDQVGKDDIRNPTHKFGPLLGMIHEHPRFDHRTTEAKEEDILARLYGNYALEAKYGFVGKEFVPGDFDPKHATDGDSVFDYDSVILYPSTVGDDNYACTFLWREDHTEREAVKEGRCVREEILSVGGLIAALSHLSMGSIRRSFEVAWYPNLGYWLFEGYDIAAFQYQGRFCVTGHCIPPEGIRMKENIDKESLLPCPPTTNGAPSVVLNLLIRADGSLSTGAWLHRFRCSLGLQICSRCLAMMTPSCFRAFADAEARQYEIIQYTGLMQVAH</sequence>
<protein>
    <submittedName>
        <fullName evidence="2">Uncharacterized protein</fullName>
    </submittedName>
</protein>
<feature type="chain" id="PRO_5026025280" evidence="1">
    <location>
        <begin position="25"/>
        <end position="454"/>
    </location>
</feature>
<keyword evidence="3" id="KW-1185">Reference proteome</keyword>
<accession>A0A6G1JFP5</accession>
<dbReference type="Proteomes" id="UP000799291">
    <property type="component" value="Unassembled WGS sequence"/>
</dbReference>
<dbReference type="GO" id="GO:0008237">
    <property type="term" value="F:metallopeptidase activity"/>
    <property type="evidence" value="ECO:0007669"/>
    <property type="project" value="InterPro"/>
</dbReference>
<organism evidence="2 3">
    <name type="scientific">Lentithecium fluviatile CBS 122367</name>
    <dbReference type="NCBI Taxonomy" id="1168545"/>
    <lineage>
        <taxon>Eukaryota</taxon>
        <taxon>Fungi</taxon>
        <taxon>Dikarya</taxon>
        <taxon>Ascomycota</taxon>
        <taxon>Pezizomycotina</taxon>
        <taxon>Dothideomycetes</taxon>
        <taxon>Pleosporomycetidae</taxon>
        <taxon>Pleosporales</taxon>
        <taxon>Massarineae</taxon>
        <taxon>Lentitheciaceae</taxon>
        <taxon>Lentithecium</taxon>
    </lineage>
</organism>
<evidence type="ECO:0000256" key="1">
    <source>
        <dbReference type="SAM" id="SignalP"/>
    </source>
</evidence>